<dbReference type="PRINTS" id="PR01438">
    <property type="entry name" value="UNVRSLSTRESS"/>
</dbReference>
<organism evidence="3 4">
    <name type="scientific">Herminiimonas arsenicoxydans</name>
    <dbReference type="NCBI Taxonomy" id="204773"/>
    <lineage>
        <taxon>Bacteria</taxon>
        <taxon>Pseudomonadati</taxon>
        <taxon>Pseudomonadota</taxon>
        <taxon>Betaproteobacteria</taxon>
        <taxon>Burkholderiales</taxon>
        <taxon>Oxalobacteraceae</taxon>
        <taxon>Herminiimonas</taxon>
    </lineage>
</organism>
<dbReference type="CDD" id="cd00293">
    <property type="entry name" value="USP-like"/>
    <property type="match status" value="1"/>
</dbReference>
<reference evidence="3 4" key="1">
    <citation type="journal article" date="2007" name="PLoS Genet.">
        <title>A tale of two oxidation states: bacterial colonization of arsenic-rich environments.</title>
        <authorList>
            <person name="Muller D."/>
            <person name="Medigue C."/>
            <person name="Koechler S."/>
            <person name="Barbe V."/>
            <person name="Barakat M."/>
            <person name="Talla E."/>
            <person name="Bonnefoy V."/>
            <person name="Krin E."/>
            <person name="Arsene-Ploetze F."/>
            <person name="Carapito C."/>
            <person name="Chandler M."/>
            <person name="Cournoyer B."/>
            <person name="Cruveiller S."/>
            <person name="Dossat C."/>
            <person name="Duval S."/>
            <person name="Heymann M."/>
            <person name="Leize E."/>
            <person name="Lieutaud A."/>
            <person name="Lievremont D."/>
            <person name="Makita Y."/>
            <person name="Mangenot S."/>
            <person name="Nitschke W."/>
            <person name="Ortet P."/>
            <person name="Perdrial N."/>
            <person name="Schoepp B."/>
            <person name="Siguier N."/>
            <person name="Simeonova D.D."/>
            <person name="Rouy Z."/>
            <person name="Segurens B."/>
            <person name="Turlin E."/>
            <person name="Vallenet D."/>
            <person name="Van Dorsselaer A."/>
            <person name="Weiss S."/>
            <person name="Weissenbach J."/>
            <person name="Lett M.C."/>
            <person name="Danchin A."/>
            <person name="Bertin P.N."/>
        </authorList>
    </citation>
    <scope>NUCLEOTIDE SEQUENCE [LARGE SCALE GENOMIC DNA]</scope>
    <source>
        <strain evidence="4">ULPAs1</strain>
    </source>
</reference>
<protein>
    <submittedName>
        <fullName evidence="3">Universal stress protein UspA</fullName>
    </submittedName>
</protein>
<dbReference type="PANTHER" id="PTHR46268">
    <property type="entry name" value="STRESS RESPONSE PROTEIN NHAX"/>
    <property type="match status" value="1"/>
</dbReference>
<name>A4G595_HERAR</name>
<dbReference type="Gene3D" id="3.40.50.12370">
    <property type="match status" value="1"/>
</dbReference>
<proteinExistence type="inferred from homology"/>
<comment type="similarity">
    <text evidence="1">Belongs to the universal stress protein A family.</text>
</comment>
<gene>
    <name evidence="3" type="ordered locus">HEAR1514</name>
</gene>
<dbReference type="SUPFAM" id="SSF52402">
    <property type="entry name" value="Adenine nucleotide alpha hydrolases-like"/>
    <property type="match status" value="2"/>
</dbReference>
<accession>A4G595</accession>
<dbReference type="KEGG" id="har:HEAR1514"/>
<keyword evidence="4" id="KW-1185">Reference proteome</keyword>
<dbReference type="eggNOG" id="COG0589">
    <property type="taxonomic scope" value="Bacteria"/>
</dbReference>
<evidence type="ECO:0000313" key="4">
    <source>
        <dbReference type="Proteomes" id="UP000006697"/>
    </source>
</evidence>
<dbReference type="InterPro" id="IPR006016">
    <property type="entry name" value="UspA"/>
</dbReference>
<dbReference type="Pfam" id="PF00582">
    <property type="entry name" value="Usp"/>
    <property type="match status" value="2"/>
</dbReference>
<dbReference type="STRING" id="204773.HEAR1514"/>
<dbReference type="InterPro" id="IPR006015">
    <property type="entry name" value="Universal_stress_UspA"/>
</dbReference>
<dbReference type="OrthoDB" id="9804721at2"/>
<evidence type="ECO:0000256" key="1">
    <source>
        <dbReference type="ARBA" id="ARBA00008791"/>
    </source>
</evidence>
<evidence type="ECO:0000313" key="3">
    <source>
        <dbReference type="EMBL" id="CAL61682.1"/>
    </source>
</evidence>
<dbReference type="EMBL" id="CU207211">
    <property type="protein sequence ID" value="CAL61682.1"/>
    <property type="molecule type" value="Genomic_DNA"/>
</dbReference>
<dbReference type="PANTHER" id="PTHR46268:SF15">
    <property type="entry name" value="UNIVERSAL STRESS PROTEIN HP_0031"/>
    <property type="match status" value="1"/>
</dbReference>
<sequence length="274" mass="29934">MAYKTILVHVDHSPQSADRIRIAAGIALAENAHLIGTAMTGISRFLYEDHSILLNSRIEMLCERANQSLIDFEAIVKQIGVPSYEKRLINDDPAEGLVLQARYSDLVVISQKNFNEFDPSLVSNLPEYVTLQSVRPILIVPYEAQPSLLANRILIAWDGSMSATRAISNALPLLKRAQDVTIVVFNAVAQLDVHGELPGADIALYLARHGVKVDVLSQENETNIGSALMVLASDRGYDLVVMGGYGHARLREIILGGVTLTVLGQMSVPILMSH</sequence>
<dbReference type="HOGENOM" id="CLU_049301_5_2_4"/>
<feature type="domain" description="UspA" evidence="2">
    <location>
        <begin position="3"/>
        <end position="141"/>
    </location>
</feature>
<dbReference type="Proteomes" id="UP000006697">
    <property type="component" value="Chromosome"/>
</dbReference>
<dbReference type="AlphaFoldDB" id="A4G595"/>
<evidence type="ECO:0000259" key="2">
    <source>
        <dbReference type="Pfam" id="PF00582"/>
    </source>
</evidence>
<feature type="domain" description="UspA" evidence="2">
    <location>
        <begin position="151"/>
        <end position="272"/>
    </location>
</feature>